<keyword evidence="2" id="KW-1185">Reference proteome</keyword>
<gene>
    <name evidence="1" type="ORF">GCM10011391_27000</name>
</gene>
<dbReference type="AlphaFoldDB" id="A0A8J3DWK4"/>
<evidence type="ECO:0000313" key="2">
    <source>
        <dbReference type="Proteomes" id="UP000628775"/>
    </source>
</evidence>
<dbReference type="Proteomes" id="UP000628775">
    <property type="component" value="Unassembled WGS sequence"/>
</dbReference>
<sequence>MVLYLNLVFFAGMNKSGKSLSSYDKNTVLVKFASDLRKHTGLPHRLNFYRAQGRLGSDSISDTRFP</sequence>
<reference evidence="1" key="1">
    <citation type="journal article" date="2014" name="Int. J. Syst. Evol. Microbiol.">
        <title>Complete genome sequence of Corynebacterium casei LMG S-19264T (=DSM 44701T), isolated from a smear-ripened cheese.</title>
        <authorList>
            <consortium name="US DOE Joint Genome Institute (JGI-PGF)"/>
            <person name="Walter F."/>
            <person name="Albersmeier A."/>
            <person name="Kalinowski J."/>
            <person name="Ruckert C."/>
        </authorList>
    </citation>
    <scope>NUCLEOTIDE SEQUENCE</scope>
    <source>
        <strain evidence="1">CGMCC 1.15371</strain>
    </source>
</reference>
<proteinExistence type="predicted"/>
<reference evidence="1" key="2">
    <citation type="submission" date="2020-09" db="EMBL/GenBank/DDBJ databases">
        <authorList>
            <person name="Sun Q."/>
            <person name="Zhou Y."/>
        </authorList>
    </citation>
    <scope>NUCLEOTIDE SEQUENCE</scope>
    <source>
        <strain evidence="1">CGMCC 1.15371</strain>
    </source>
</reference>
<evidence type="ECO:0000313" key="1">
    <source>
        <dbReference type="EMBL" id="GGE46750.1"/>
    </source>
</evidence>
<accession>A0A8J3DWK4</accession>
<comment type="caution">
    <text evidence="1">The sequence shown here is derived from an EMBL/GenBank/DDBJ whole genome shotgun (WGS) entry which is preliminary data.</text>
</comment>
<dbReference type="EMBL" id="BMIR01000013">
    <property type="protein sequence ID" value="GGE46750.1"/>
    <property type="molecule type" value="Genomic_DNA"/>
</dbReference>
<protein>
    <submittedName>
        <fullName evidence="1">Uncharacterized protein</fullName>
    </submittedName>
</protein>
<organism evidence="1 2">
    <name type="scientific">Pullulanibacillus camelliae</name>
    <dbReference type="NCBI Taxonomy" id="1707096"/>
    <lineage>
        <taxon>Bacteria</taxon>
        <taxon>Bacillati</taxon>
        <taxon>Bacillota</taxon>
        <taxon>Bacilli</taxon>
        <taxon>Bacillales</taxon>
        <taxon>Sporolactobacillaceae</taxon>
        <taxon>Pullulanibacillus</taxon>
    </lineage>
</organism>
<name>A0A8J3DWK4_9BACL</name>